<keyword evidence="3" id="KW-1185">Reference proteome</keyword>
<dbReference type="PANTHER" id="PTHR38696:SF1">
    <property type="entry name" value="MEDIATOR OF RNA POLYMERASE II TRANSCRIPTION SUBUNIT 13"/>
    <property type="match status" value="1"/>
</dbReference>
<evidence type="ECO:0000313" key="3">
    <source>
        <dbReference type="Proteomes" id="UP000016922"/>
    </source>
</evidence>
<dbReference type="PANTHER" id="PTHR38696">
    <property type="entry name" value="MEDIATOR OF RNA POLYMERASE II TRANSCRIPTION SUBUNIT 13"/>
    <property type="match status" value="1"/>
</dbReference>
<dbReference type="KEGG" id="glz:GLAREA_02175"/>
<proteinExistence type="predicted"/>
<reference evidence="2 3" key="1">
    <citation type="journal article" date="2013" name="BMC Genomics">
        <title>Genomics-driven discovery of the pneumocandin biosynthetic gene cluster in the fungus Glarea lozoyensis.</title>
        <authorList>
            <person name="Chen L."/>
            <person name="Yue Q."/>
            <person name="Zhang X."/>
            <person name="Xiang M."/>
            <person name="Wang C."/>
            <person name="Li S."/>
            <person name="Che Y."/>
            <person name="Ortiz-Lopez F.J."/>
            <person name="Bills G.F."/>
            <person name="Liu X."/>
            <person name="An Z."/>
        </authorList>
    </citation>
    <scope>NUCLEOTIDE SEQUENCE [LARGE SCALE GENOMIC DNA]</scope>
    <source>
        <strain evidence="3">ATCC 20868 / MF5171</strain>
    </source>
</reference>
<dbReference type="GeneID" id="19461233"/>
<protein>
    <submittedName>
        <fullName evidence="2">Uncharacterized protein</fullName>
    </submittedName>
</protein>
<feature type="compositionally biased region" description="Polar residues" evidence="1">
    <location>
        <begin position="1"/>
        <end position="12"/>
    </location>
</feature>
<sequence length="220" mass="25087">MPTQSNTSQPEVSNLEEPQTGVMGNASVVTAPPPAYLTPTPFASVSFHGSHRLRLLNFPESDITAFKHTILPTWHGSIQQVKEDADSTELELDKDVWTRLLHDDIQARELIRVILQHLYNRGWILQANTNISLASRDIDTLIFRKAPVVPPVAEWITITFPTSDRLRFGGLSQQLLTDFRQILQSKQLLLKEYCVGNARWDFQIRDIYGIPRNQKLELCE</sequence>
<evidence type="ECO:0000313" key="2">
    <source>
        <dbReference type="EMBL" id="EPE26263.1"/>
    </source>
</evidence>
<dbReference type="eggNOG" id="ENOG502S1QQ">
    <property type="taxonomic scope" value="Eukaryota"/>
</dbReference>
<dbReference type="Proteomes" id="UP000016922">
    <property type="component" value="Unassembled WGS sequence"/>
</dbReference>
<dbReference type="HOGENOM" id="CLU_1256126_0_0_1"/>
<evidence type="ECO:0000256" key="1">
    <source>
        <dbReference type="SAM" id="MobiDB-lite"/>
    </source>
</evidence>
<dbReference type="RefSeq" id="XP_008087582.1">
    <property type="nucleotide sequence ID" value="XM_008089391.1"/>
</dbReference>
<feature type="region of interest" description="Disordered" evidence="1">
    <location>
        <begin position="1"/>
        <end position="27"/>
    </location>
</feature>
<dbReference type="EMBL" id="KE145371">
    <property type="protein sequence ID" value="EPE26263.1"/>
    <property type="molecule type" value="Genomic_DNA"/>
</dbReference>
<gene>
    <name evidence="2" type="ORF">GLAREA_02175</name>
</gene>
<dbReference type="STRING" id="1116229.S3DI76"/>
<name>S3DI76_GLAL2</name>
<dbReference type="OrthoDB" id="58379at2759"/>
<dbReference type="AlphaFoldDB" id="S3DI76"/>
<organism evidence="2 3">
    <name type="scientific">Glarea lozoyensis (strain ATCC 20868 / MF5171)</name>
    <dbReference type="NCBI Taxonomy" id="1116229"/>
    <lineage>
        <taxon>Eukaryota</taxon>
        <taxon>Fungi</taxon>
        <taxon>Dikarya</taxon>
        <taxon>Ascomycota</taxon>
        <taxon>Pezizomycotina</taxon>
        <taxon>Leotiomycetes</taxon>
        <taxon>Helotiales</taxon>
        <taxon>Helotiaceae</taxon>
        <taxon>Glarea</taxon>
    </lineage>
</organism>
<accession>S3DI76</accession>